<evidence type="ECO:0000313" key="7">
    <source>
        <dbReference type="EMBL" id="KAH9294485.1"/>
    </source>
</evidence>
<evidence type="ECO:0000256" key="5">
    <source>
        <dbReference type="PIRSR" id="PIRSR602401-1"/>
    </source>
</evidence>
<dbReference type="PRINTS" id="PR00385">
    <property type="entry name" value="P450"/>
</dbReference>
<dbReference type="InterPro" id="IPR017972">
    <property type="entry name" value="Cyt_P450_CS"/>
</dbReference>
<evidence type="ECO:0000256" key="3">
    <source>
        <dbReference type="ARBA" id="ARBA00023004"/>
    </source>
</evidence>
<keyword evidence="6" id="KW-0503">Monooxygenase</keyword>
<dbReference type="PANTHER" id="PTHR24286:SF232">
    <property type="entry name" value="CYTOCHROME P450 SUPERFAMILY PROTEIN"/>
    <property type="match status" value="1"/>
</dbReference>
<dbReference type="InterPro" id="IPR036396">
    <property type="entry name" value="Cyt_P450_sf"/>
</dbReference>
<dbReference type="GO" id="GO:0016132">
    <property type="term" value="P:brassinosteroid biosynthetic process"/>
    <property type="evidence" value="ECO:0007669"/>
    <property type="project" value="TreeGrafter"/>
</dbReference>
<dbReference type="Pfam" id="PF00067">
    <property type="entry name" value="p450"/>
    <property type="match status" value="1"/>
</dbReference>
<dbReference type="GO" id="GO:0010268">
    <property type="term" value="P:brassinosteroid homeostasis"/>
    <property type="evidence" value="ECO:0007669"/>
    <property type="project" value="TreeGrafter"/>
</dbReference>
<comment type="caution">
    <text evidence="7">The sequence shown here is derived from an EMBL/GenBank/DDBJ whole genome shotgun (WGS) entry which is preliminary data.</text>
</comment>
<keyword evidence="5 6" id="KW-0349">Heme</keyword>
<protein>
    <recommendedName>
        <fullName evidence="9">Cytochrome P450</fullName>
    </recommendedName>
</protein>
<dbReference type="InterPro" id="IPR001128">
    <property type="entry name" value="Cyt_P450"/>
</dbReference>
<keyword evidence="2 5" id="KW-0479">Metal-binding</keyword>
<sequence>YGNIFSSNLLGRRVIFSVDPEFNKFVMQNEGRLFQVSGIFKSFTELLGKYGLLTVHGDLQRKIHGVAVNFLNYEKLSSELMDDIQNLLINAMSNWDGKKLKLQEECQQIILNVMAKQLLDLSPSKETEEIGRQFLFFSAAVVCLPVKIPGSKFAKGIKARKYLINKIYKIMEERRKHPQVVHNDLLTKFLTEEPVLSDEIVADTLLFLLFAGHETSSRAMAISIKFLTECPQALKQLQDEHDSILKSNGDKKLSWDDYKSMKFTECVVNEVLRLGNLAPFLYRDTKQDVSIKGYHIPKASTIIPFVCGVHMDEKNYVRALEFNPWRWEGGRNEVSNNPAFTPFGGGGRMCPGALLARLEISLFLHHFVTKF</sequence>
<dbReference type="GO" id="GO:0042617">
    <property type="term" value="P:paclitaxel biosynthetic process"/>
    <property type="evidence" value="ECO:0007669"/>
    <property type="project" value="UniProtKB-KW"/>
</dbReference>
<dbReference type="SUPFAM" id="SSF48264">
    <property type="entry name" value="Cytochrome P450"/>
    <property type="match status" value="1"/>
</dbReference>
<evidence type="ECO:0000256" key="1">
    <source>
        <dbReference type="ARBA" id="ARBA00005122"/>
    </source>
</evidence>
<dbReference type="GO" id="GO:0016125">
    <property type="term" value="P:sterol metabolic process"/>
    <property type="evidence" value="ECO:0007669"/>
    <property type="project" value="TreeGrafter"/>
</dbReference>
<feature type="non-terminal residue" evidence="7">
    <location>
        <position position="371"/>
    </location>
</feature>
<name>A0AA38C767_TAXCH</name>
<dbReference type="GO" id="GO:0016705">
    <property type="term" value="F:oxidoreductase activity, acting on paired donors, with incorporation or reduction of molecular oxygen"/>
    <property type="evidence" value="ECO:0007669"/>
    <property type="project" value="InterPro"/>
</dbReference>
<feature type="non-terminal residue" evidence="7">
    <location>
        <position position="1"/>
    </location>
</feature>
<dbReference type="Proteomes" id="UP000824469">
    <property type="component" value="Unassembled WGS sequence"/>
</dbReference>
<dbReference type="Gene3D" id="1.10.630.10">
    <property type="entry name" value="Cytochrome P450"/>
    <property type="match status" value="1"/>
</dbReference>
<proteinExistence type="inferred from homology"/>
<accession>A0AA38C767</accession>
<dbReference type="GO" id="GO:0005506">
    <property type="term" value="F:iron ion binding"/>
    <property type="evidence" value="ECO:0007669"/>
    <property type="project" value="InterPro"/>
</dbReference>
<evidence type="ECO:0000256" key="2">
    <source>
        <dbReference type="ARBA" id="ARBA00022723"/>
    </source>
</evidence>
<dbReference type="AlphaFoldDB" id="A0AA38C767"/>
<dbReference type="PRINTS" id="PR00463">
    <property type="entry name" value="EP450I"/>
</dbReference>
<comment type="pathway">
    <text evidence="1">Alkaloid biosynthesis; taxol biosynthesis.</text>
</comment>
<comment type="cofactor">
    <cofactor evidence="5">
        <name>heme</name>
        <dbReference type="ChEBI" id="CHEBI:30413"/>
    </cofactor>
</comment>
<dbReference type="EMBL" id="JAHRHJ020000074">
    <property type="protein sequence ID" value="KAH9294485.1"/>
    <property type="molecule type" value="Genomic_DNA"/>
</dbReference>
<feature type="binding site" description="axial binding residue" evidence="5">
    <location>
        <position position="350"/>
    </location>
    <ligand>
        <name>heme</name>
        <dbReference type="ChEBI" id="CHEBI:30413"/>
    </ligand>
    <ligandPart>
        <name>Fe</name>
        <dbReference type="ChEBI" id="CHEBI:18248"/>
    </ligandPart>
</feature>
<comment type="similarity">
    <text evidence="6">Belongs to the cytochrome P450 family.</text>
</comment>
<dbReference type="GO" id="GO:0004497">
    <property type="term" value="F:monooxygenase activity"/>
    <property type="evidence" value="ECO:0007669"/>
    <property type="project" value="UniProtKB-KW"/>
</dbReference>
<dbReference type="PROSITE" id="PS00086">
    <property type="entry name" value="CYTOCHROME_P450"/>
    <property type="match status" value="1"/>
</dbReference>
<keyword evidence="8" id="KW-1185">Reference proteome</keyword>
<keyword evidence="6" id="KW-0560">Oxidoreductase</keyword>
<evidence type="ECO:0000313" key="8">
    <source>
        <dbReference type="Proteomes" id="UP000824469"/>
    </source>
</evidence>
<evidence type="ECO:0000256" key="4">
    <source>
        <dbReference type="ARBA" id="ARBA00023059"/>
    </source>
</evidence>
<organism evidence="7 8">
    <name type="scientific">Taxus chinensis</name>
    <name type="common">Chinese yew</name>
    <name type="synonym">Taxus wallichiana var. chinensis</name>
    <dbReference type="NCBI Taxonomy" id="29808"/>
    <lineage>
        <taxon>Eukaryota</taxon>
        <taxon>Viridiplantae</taxon>
        <taxon>Streptophyta</taxon>
        <taxon>Embryophyta</taxon>
        <taxon>Tracheophyta</taxon>
        <taxon>Spermatophyta</taxon>
        <taxon>Pinopsida</taxon>
        <taxon>Pinidae</taxon>
        <taxon>Conifers II</taxon>
        <taxon>Cupressales</taxon>
        <taxon>Taxaceae</taxon>
        <taxon>Taxus</taxon>
    </lineage>
</organism>
<gene>
    <name evidence="7" type="ORF">KI387_040311</name>
</gene>
<dbReference type="InterPro" id="IPR002401">
    <property type="entry name" value="Cyt_P450_E_grp-I"/>
</dbReference>
<keyword evidence="4" id="KW-0876">Taxol biosynthesis</keyword>
<dbReference type="GO" id="GO:0020037">
    <property type="term" value="F:heme binding"/>
    <property type="evidence" value="ECO:0007669"/>
    <property type="project" value="InterPro"/>
</dbReference>
<reference evidence="7 8" key="1">
    <citation type="journal article" date="2021" name="Nat. Plants">
        <title>The Taxus genome provides insights into paclitaxel biosynthesis.</title>
        <authorList>
            <person name="Xiong X."/>
            <person name="Gou J."/>
            <person name="Liao Q."/>
            <person name="Li Y."/>
            <person name="Zhou Q."/>
            <person name="Bi G."/>
            <person name="Li C."/>
            <person name="Du R."/>
            <person name="Wang X."/>
            <person name="Sun T."/>
            <person name="Guo L."/>
            <person name="Liang H."/>
            <person name="Lu P."/>
            <person name="Wu Y."/>
            <person name="Zhang Z."/>
            <person name="Ro D.K."/>
            <person name="Shang Y."/>
            <person name="Huang S."/>
            <person name="Yan J."/>
        </authorList>
    </citation>
    <scope>NUCLEOTIDE SEQUENCE [LARGE SCALE GENOMIC DNA]</scope>
    <source>
        <strain evidence="7">Ta-2019</strain>
    </source>
</reference>
<dbReference type="OMA" id="RSHYMAD"/>
<keyword evidence="3 5" id="KW-0408">Iron</keyword>
<evidence type="ECO:0000256" key="6">
    <source>
        <dbReference type="RuleBase" id="RU000461"/>
    </source>
</evidence>
<dbReference type="PANTHER" id="PTHR24286">
    <property type="entry name" value="CYTOCHROME P450 26"/>
    <property type="match status" value="1"/>
</dbReference>
<dbReference type="CDD" id="cd11043">
    <property type="entry name" value="CYP90-like"/>
    <property type="match status" value="1"/>
</dbReference>
<evidence type="ECO:0008006" key="9">
    <source>
        <dbReference type="Google" id="ProtNLM"/>
    </source>
</evidence>